<feature type="transmembrane region" description="Helical" evidence="1">
    <location>
        <begin position="31"/>
        <end position="53"/>
    </location>
</feature>
<accession>A0A177HGA8</accession>
<comment type="caution">
    <text evidence="2">The sequence shown here is derived from an EMBL/GenBank/DDBJ whole genome shotgun (WGS) entry which is preliminary data.</text>
</comment>
<organism evidence="2 3">
    <name type="scientific">Streptomyces jeddahensis</name>
    <dbReference type="NCBI Taxonomy" id="1716141"/>
    <lineage>
        <taxon>Bacteria</taxon>
        <taxon>Bacillati</taxon>
        <taxon>Actinomycetota</taxon>
        <taxon>Actinomycetes</taxon>
        <taxon>Kitasatosporales</taxon>
        <taxon>Streptomycetaceae</taxon>
        <taxon>Streptomyces</taxon>
    </lineage>
</organism>
<dbReference type="PATRIC" id="fig|1716141.3.peg.7486"/>
<dbReference type="Proteomes" id="UP000077381">
    <property type="component" value="Unassembled WGS sequence"/>
</dbReference>
<keyword evidence="1" id="KW-0812">Transmembrane</keyword>
<keyword evidence="1" id="KW-1133">Transmembrane helix</keyword>
<evidence type="ECO:0000256" key="1">
    <source>
        <dbReference type="SAM" id="Phobius"/>
    </source>
</evidence>
<dbReference type="AlphaFoldDB" id="A0A177HGA8"/>
<evidence type="ECO:0008006" key="4">
    <source>
        <dbReference type="Google" id="ProtNLM"/>
    </source>
</evidence>
<dbReference type="STRING" id="1716141.STSP_70750"/>
<evidence type="ECO:0000313" key="3">
    <source>
        <dbReference type="Proteomes" id="UP000077381"/>
    </source>
</evidence>
<dbReference type="OrthoDB" id="3203519at2"/>
<gene>
    <name evidence="2" type="ORF">STSP_70750</name>
</gene>
<name>A0A177HGA8_9ACTN</name>
<dbReference type="InterPro" id="IPR025101">
    <property type="entry name" value="DUF4012"/>
</dbReference>
<keyword evidence="3" id="KW-1185">Reference proteome</keyword>
<dbReference type="EMBL" id="LOHS01000194">
    <property type="protein sequence ID" value="OAH09619.1"/>
    <property type="molecule type" value="Genomic_DNA"/>
</dbReference>
<reference evidence="2 3" key="1">
    <citation type="submission" date="2015-12" db="EMBL/GenBank/DDBJ databases">
        <title>Genome sequence of Streptomyces sp. G25.</title>
        <authorList>
            <person name="Poehlein A."/>
            <person name="Roettig A."/>
            <person name="Hiessl S."/>
            <person name="Hauschild P."/>
            <person name="Schauer J."/>
            <person name="Madkour M.H."/>
            <person name="Al-Ansari A.M."/>
            <person name="Almakishah N.H."/>
            <person name="Steinbuechel A."/>
            <person name="Daniel R."/>
        </authorList>
    </citation>
    <scope>NUCLEOTIDE SEQUENCE [LARGE SCALE GENOMIC DNA]</scope>
    <source>
        <strain evidence="3">G25(2015)</strain>
    </source>
</reference>
<evidence type="ECO:0000313" key="2">
    <source>
        <dbReference type="EMBL" id="OAH09619.1"/>
    </source>
</evidence>
<sequence>MHLPRFPRRPGRARDACRVRLGGFRPSARHLLPAAAAVLLTGAAWIVVTGLLARAELLAAQRDLDRLRQSVAGRTAPDGGASAAVQTPAPDAALRSAASHAARAHRLTTGPAWYPAAHLPFFGGPVRTVRGAAHAADRLTGDVLPPLVRTVPALTAGSREGGVPRILSALREQAPALARAARVAAEVRAEVRALPRSTWLPAADRARTQLSRQLNRLSPAATDASAAARLLPPMLGADGTRRYLLVFQNTAEARGTGGLPGAFAAVTADKGRLRFERFGNDTELAHASANVSLGAEYTARYGNNAPTKVWVNSNLSPHFPYAARIWTAAWREHSGRRVDGAAALDPSALSRLLRATGPARLPDGTALTADNAVDLTERASYAAYRDTAERKAFFLDAARAAAARLMDAADDPRLLPAMVAAIHDAQRDGHLKMWSSHRAEQRLLETHPLGGALPNTPGPFAGLVVNNAAGTKLDYYLDRRLTWAPGHCTADGRSVTATITLANRAPASGLPHYVTQRVDSPPYRTRPGDNRLLVSYYASRGAGLTRATLDGRPVLMSPAVERGHPVYTLDLELPARSSRTLVLHLLEPGAERAPAVLRQPLVTPLRATLPPGPSCQA</sequence>
<protein>
    <recommendedName>
        <fullName evidence="4">DUF4012 domain-containing protein</fullName>
    </recommendedName>
</protein>
<keyword evidence="1" id="KW-0472">Membrane</keyword>
<dbReference type="Pfam" id="PF13196">
    <property type="entry name" value="DUF4012"/>
    <property type="match status" value="1"/>
</dbReference>
<proteinExistence type="predicted"/>